<dbReference type="Proteomes" id="UP001346869">
    <property type="component" value="Unassembled WGS sequence"/>
</dbReference>
<dbReference type="InterPro" id="IPR036412">
    <property type="entry name" value="HAD-like_sf"/>
</dbReference>
<dbReference type="GO" id="GO:0016791">
    <property type="term" value="F:phosphatase activity"/>
    <property type="evidence" value="ECO:0007669"/>
    <property type="project" value="InterPro"/>
</dbReference>
<dbReference type="PANTHER" id="PTHR20889">
    <property type="entry name" value="PHOSPHATASE, ORPHAN 1, 2"/>
    <property type="match status" value="1"/>
</dbReference>
<organism evidence="9 10">
    <name type="scientific">Eleginops maclovinus</name>
    <name type="common">Patagonian blennie</name>
    <name type="synonym">Eleginus maclovinus</name>
    <dbReference type="NCBI Taxonomy" id="56733"/>
    <lineage>
        <taxon>Eukaryota</taxon>
        <taxon>Metazoa</taxon>
        <taxon>Chordata</taxon>
        <taxon>Craniata</taxon>
        <taxon>Vertebrata</taxon>
        <taxon>Euteleostomi</taxon>
        <taxon>Actinopterygii</taxon>
        <taxon>Neopterygii</taxon>
        <taxon>Teleostei</taxon>
        <taxon>Neoteleostei</taxon>
        <taxon>Acanthomorphata</taxon>
        <taxon>Eupercaria</taxon>
        <taxon>Perciformes</taxon>
        <taxon>Notothenioidei</taxon>
        <taxon>Eleginopidae</taxon>
        <taxon>Eleginops</taxon>
    </lineage>
</organism>
<dbReference type="AlphaFoldDB" id="A0AAN8AVS0"/>
<dbReference type="Pfam" id="PF06888">
    <property type="entry name" value="Put_Phosphatase"/>
    <property type="match status" value="1"/>
</dbReference>
<dbReference type="SUPFAM" id="SSF56784">
    <property type="entry name" value="HAD-like"/>
    <property type="match status" value="1"/>
</dbReference>
<evidence type="ECO:0000313" key="10">
    <source>
        <dbReference type="Proteomes" id="UP001346869"/>
    </source>
</evidence>
<dbReference type="PIRSF" id="PIRSF031051">
    <property type="entry name" value="PyrdxlP_Pase_PHOSPHO2"/>
    <property type="match status" value="1"/>
</dbReference>
<evidence type="ECO:0000313" key="9">
    <source>
        <dbReference type="EMBL" id="KAK5874513.1"/>
    </source>
</evidence>
<evidence type="ECO:0000256" key="7">
    <source>
        <dbReference type="PIRSR" id="PIRSR031051-2"/>
    </source>
</evidence>
<feature type="binding site" evidence="7">
    <location>
        <position position="47"/>
    </location>
    <ligand>
        <name>substrate</name>
    </ligand>
</feature>
<reference evidence="9 10" key="2">
    <citation type="journal article" date="2023" name="Mol. Biol. Evol.">
        <title>Genomics of Secondarily Temperate Adaptation in the Only Non-Antarctic Icefish.</title>
        <authorList>
            <person name="Rivera-Colon A.G."/>
            <person name="Rayamajhi N."/>
            <person name="Minhas B.F."/>
            <person name="Madrigal G."/>
            <person name="Bilyk K.T."/>
            <person name="Yoon V."/>
            <person name="Hune M."/>
            <person name="Gregory S."/>
            <person name="Cheng C.H.C."/>
            <person name="Catchen J.M."/>
        </authorList>
    </citation>
    <scope>NUCLEOTIDE SEQUENCE [LARGE SCALE GENOMIC DNA]</scope>
    <source>
        <strain evidence="9">JMC-PN-2008</strain>
    </source>
</reference>
<dbReference type="NCBIfam" id="TIGR01488">
    <property type="entry name" value="HAD-SF-IB"/>
    <property type="match status" value="1"/>
</dbReference>
<feature type="binding site" evidence="8">
    <location>
        <position position="207"/>
    </location>
    <ligand>
        <name>Mg(2+)</name>
        <dbReference type="ChEBI" id="CHEBI:18420"/>
    </ligand>
</feature>
<reference evidence="9 10" key="1">
    <citation type="journal article" date="2023" name="Genes (Basel)">
        <title>Chromosome-Level Genome Assembly and Circadian Gene Repertoire of the Patagonia Blennie Eleginops maclovinus-The Closest Ancestral Proxy of Antarctic Cryonotothenioids.</title>
        <authorList>
            <person name="Cheng C.C."/>
            <person name="Rivera-Colon A.G."/>
            <person name="Minhas B.F."/>
            <person name="Wilson L."/>
            <person name="Rayamajhi N."/>
            <person name="Vargas-Chacoff L."/>
            <person name="Catchen J.M."/>
        </authorList>
    </citation>
    <scope>NUCLEOTIDE SEQUENCE [LARGE SCALE GENOMIC DNA]</scope>
    <source>
        <strain evidence="9">JMC-PN-2008</strain>
    </source>
</reference>
<feature type="active site" description="Nucleophile" evidence="6">
    <location>
        <position position="36"/>
    </location>
</feature>
<feature type="active site" description="Proton donor" evidence="6">
    <location>
        <position position="38"/>
    </location>
</feature>
<evidence type="ECO:0000256" key="8">
    <source>
        <dbReference type="PIRSR" id="PIRSR031051-3"/>
    </source>
</evidence>
<comment type="caution">
    <text evidence="9">The sequence shown here is derived from an EMBL/GenBank/DDBJ whole genome shotgun (WGS) entry which is preliminary data.</text>
</comment>
<keyword evidence="3 8" id="KW-0479">Metal-binding</keyword>
<dbReference type="GO" id="GO:0046872">
    <property type="term" value="F:metal ion binding"/>
    <property type="evidence" value="ECO:0007669"/>
    <property type="project" value="UniProtKB-KW"/>
</dbReference>
<gene>
    <name evidence="9" type="ORF">PBY51_019452</name>
</gene>
<dbReference type="InterPro" id="IPR016965">
    <property type="entry name" value="Pase_PHOSPHO-typ"/>
</dbReference>
<dbReference type="Gene3D" id="3.40.50.1000">
    <property type="entry name" value="HAD superfamily/HAD-like"/>
    <property type="match status" value="1"/>
</dbReference>
<dbReference type="EMBL" id="JAUZQC010000003">
    <property type="protein sequence ID" value="KAK5874513.1"/>
    <property type="molecule type" value="Genomic_DNA"/>
</dbReference>
<feature type="binding site" evidence="8">
    <location>
        <position position="36"/>
    </location>
    <ligand>
        <name>Mg(2+)</name>
        <dbReference type="ChEBI" id="CHEBI:18420"/>
    </ligand>
</feature>
<dbReference type="InterPro" id="IPR023214">
    <property type="entry name" value="HAD_sf"/>
</dbReference>
<feature type="binding site" evidence="8">
    <location>
        <position position="38"/>
    </location>
    <ligand>
        <name>Mg(2+)</name>
        <dbReference type="ChEBI" id="CHEBI:18420"/>
    </ligand>
</feature>
<dbReference type="NCBIfam" id="TIGR01489">
    <property type="entry name" value="DKMTPPase-SF"/>
    <property type="match status" value="1"/>
</dbReference>
<name>A0AAN8AVS0_ELEMC</name>
<feature type="binding site" evidence="7">
    <location>
        <position position="127"/>
    </location>
    <ligand>
        <name>substrate</name>
    </ligand>
</feature>
<evidence type="ECO:0000256" key="5">
    <source>
        <dbReference type="ARBA" id="ARBA00022842"/>
    </source>
</evidence>
<accession>A0AAN8AVS0</accession>
<evidence type="ECO:0008006" key="11">
    <source>
        <dbReference type="Google" id="ProtNLM"/>
    </source>
</evidence>
<dbReference type="PANTHER" id="PTHR20889:SF1">
    <property type="entry name" value="PYRIDOXAL PHOSPHATE PHOSPHATASE PHOSPHO2"/>
    <property type="match status" value="1"/>
</dbReference>
<comment type="cofactor">
    <cofactor evidence="1 8">
        <name>Mg(2+)</name>
        <dbReference type="ChEBI" id="CHEBI:18420"/>
    </cofactor>
</comment>
<keyword evidence="10" id="KW-1185">Reference proteome</keyword>
<keyword evidence="5 8" id="KW-0460">Magnesium</keyword>
<evidence type="ECO:0000256" key="2">
    <source>
        <dbReference type="ARBA" id="ARBA00008541"/>
    </source>
</evidence>
<evidence type="ECO:0000256" key="6">
    <source>
        <dbReference type="PIRSR" id="PIRSR031051-1"/>
    </source>
</evidence>
<protein>
    <recommendedName>
        <fullName evidence="11">Pyridoxal phosphate phosphatase PHOSPHO2</fullName>
    </recommendedName>
</protein>
<dbReference type="InterPro" id="IPR006384">
    <property type="entry name" value="HAD_hydro_PyrdxlP_Pase-like"/>
</dbReference>
<comment type="similarity">
    <text evidence="2">Belongs to the HAD-like hydrolase superfamily. PHOSPHO family.</text>
</comment>
<keyword evidence="4" id="KW-0378">Hydrolase</keyword>
<evidence type="ECO:0000256" key="1">
    <source>
        <dbReference type="ARBA" id="ARBA00001946"/>
    </source>
</evidence>
<sequence>MFTSCSATVKKTGRKSEPLTDVIQTQFKMKTLMVFDFDHTVVDDNSDTWVIRSLPSKTLPDSVKKSYRKGHWTEYMGRVMKYIGEQEVNPDMIRSVMETIPFTAGMKDLLTFISEHKSTIDCIVISDSNSLFIDWILQASGLHTAIDQVYTNPAKFNELGYIEVHNYHSHDCDQCPVNLCKKIVLEVYLSEQSDRGVEYEQVFYSGDGRNDFCPTSCLKGNDFVMPRKGYTLEKLLATLQDQKDNTSLRAKVIAWSSGTDILEELKASIKF</sequence>
<evidence type="ECO:0000256" key="3">
    <source>
        <dbReference type="ARBA" id="ARBA00022723"/>
    </source>
</evidence>
<evidence type="ECO:0000256" key="4">
    <source>
        <dbReference type="ARBA" id="ARBA00022801"/>
    </source>
</evidence>
<proteinExistence type="inferred from homology"/>